<dbReference type="EMBL" id="SJZB01000042">
    <property type="protein sequence ID" value="TCJ12822.1"/>
    <property type="molecule type" value="Genomic_DNA"/>
</dbReference>
<dbReference type="AlphaFoldDB" id="A0A4R1B413"/>
<name>A0A4R1B413_9PROT</name>
<dbReference type="Proteomes" id="UP000295443">
    <property type="component" value="Unassembled WGS sequence"/>
</dbReference>
<reference evidence="1 2" key="1">
    <citation type="submission" date="2019-03" db="EMBL/GenBank/DDBJ databases">
        <title>Genome sequence of Thiobacillaceae bacterium LSR1, a sulfur-oxidizing bacterium isolated from freshwater sediment.</title>
        <authorList>
            <person name="Li S."/>
        </authorList>
    </citation>
    <scope>NUCLEOTIDE SEQUENCE [LARGE SCALE GENOMIC DNA]</scope>
    <source>
        <strain evidence="1 2">LSR1</strain>
    </source>
</reference>
<proteinExistence type="predicted"/>
<organism evidence="1 2">
    <name type="scientific">Parasulfuritortus cantonensis</name>
    <dbReference type="NCBI Taxonomy" id="2528202"/>
    <lineage>
        <taxon>Bacteria</taxon>
        <taxon>Pseudomonadati</taxon>
        <taxon>Pseudomonadota</taxon>
        <taxon>Betaproteobacteria</taxon>
        <taxon>Nitrosomonadales</taxon>
        <taxon>Thiobacillaceae</taxon>
        <taxon>Parasulfuritortus</taxon>
    </lineage>
</organism>
<protein>
    <submittedName>
        <fullName evidence="1">Uncharacterized protein</fullName>
    </submittedName>
</protein>
<evidence type="ECO:0000313" key="2">
    <source>
        <dbReference type="Proteomes" id="UP000295443"/>
    </source>
</evidence>
<keyword evidence="2" id="KW-1185">Reference proteome</keyword>
<gene>
    <name evidence="1" type="ORF">EZJ19_11320</name>
</gene>
<comment type="caution">
    <text evidence="1">The sequence shown here is derived from an EMBL/GenBank/DDBJ whole genome shotgun (WGS) entry which is preliminary data.</text>
</comment>
<evidence type="ECO:0000313" key="1">
    <source>
        <dbReference type="EMBL" id="TCJ12822.1"/>
    </source>
</evidence>
<dbReference type="RefSeq" id="WP_131447642.1">
    <property type="nucleotide sequence ID" value="NZ_SJZB01000042.1"/>
</dbReference>
<sequence>MTEPEILEIFRIVKPLSSVLVNIEAALKESPDMSLGEFCSAQASHPMNLLYSKGFSGLLAMAALVPIKQALESNKDDTFKESPLRHARNALCHGTIEFKPTNKIKFTDYTKTVELSPKEIIDLAAKAWSQYAATK</sequence>
<accession>A0A4R1B413</accession>